<dbReference type="EMBL" id="KZ772748">
    <property type="protein sequence ID" value="PTQ34788.1"/>
    <property type="molecule type" value="Genomic_DNA"/>
</dbReference>
<feature type="compositionally biased region" description="Basic residues" evidence="1">
    <location>
        <begin position="349"/>
        <end position="364"/>
    </location>
</feature>
<feature type="region of interest" description="Disordered" evidence="1">
    <location>
        <begin position="333"/>
        <end position="364"/>
    </location>
</feature>
<dbReference type="Gramene" id="Mp7g07610.1">
    <property type="protein sequence ID" value="Mp7g07610.1.cds"/>
    <property type="gene ID" value="Mp7g07610"/>
</dbReference>
<dbReference type="OrthoDB" id="1920481at2759"/>
<evidence type="ECO:0000259" key="2">
    <source>
        <dbReference type="Pfam" id="PF10444"/>
    </source>
</evidence>
<name>A0A2R6WLR5_MARPO</name>
<feature type="domain" description="Borealin N-terminal" evidence="2">
    <location>
        <begin position="140"/>
        <end position="188"/>
    </location>
</feature>
<keyword evidence="4" id="KW-1185">Reference proteome</keyword>
<organism evidence="3 4">
    <name type="scientific">Marchantia polymorpha</name>
    <name type="common">Common liverwort</name>
    <name type="synonym">Marchantia aquatica</name>
    <dbReference type="NCBI Taxonomy" id="3197"/>
    <lineage>
        <taxon>Eukaryota</taxon>
        <taxon>Viridiplantae</taxon>
        <taxon>Streptophyta</taxon>
        <taxon>Embryophyta</taxon>
        <taxon>Marchantiophyta</taxon>
        <taxon>Marchantiopsida</taxon>
        <taxon>Marchantiidae</taxon>
        <taxon>Marchantiales</taxon>
        <taxon>Marchantiaceae</taxon>
        <taxon>Marchantia</taxon>
    </lineage>
</organism>
<evidence type="ECO:0000313" key="3">
    <source>
        <dbReference type="EMBL" id="PTQ34788.1"/>
    </source>
</evidence>
<evidence type="ECO:0000313" key="4">
    <source>
        <dbReference type="Proteomes" id="UP000244005"/>
    </source>
</evidence>
<dbReference type="Gene3D" id="6.10.250.1900">
    <property type="match status" value="1"/>
</dbReference>
<dbReference type="Proteomes" id="UP000244005">
    <property type="component" value="Unassembled WGS sequence"/>
</dbReference>
<gene>
    <name evidence="3" type="ORF">MARPO_0076s0033</name>
</gene>
<reference evidence="4" key="1">
    <citation type="journal article" date="2017" name="Cell">
        <title>Insights into land plant evolution garnered from the Marchantia polymorpha genome.</title>
        <authorList>
            <person name="Bowman J.L."/>
            <person name="Kohchi T."/>
            <person name="Yamato K.T."/>
            <person name="Jenkins J."/>
            <person name="Shu S."/>
            <person name="Ishizaki K."/>
            <person name="Yamaoka S."/>
            <person name="Nishihama R."/>
            <person name="Nakamura Y."/>
            <person name="Berger F."/>
            <person name="Adam C."/>
            <person name="Aki S.S."/>
            <person name="Althoff F."/>
            <person name="Araki T."/>
            <person name="Arteaga-Vazquez M.A."/>
            <person name="Balasubrmanian S."/>
            <person name="Barry K."/>
            <person name="Bauer D."/>
            <person name="Boehm C.R."/>
            <person name="Briginshaw L."/>
            <person name="Caballero-Perez J."/>
            <person name="Catarino B."/>
            <person name="Chen F."/>
            <person name="Chiyoda S."/>
            <person name="Chovatia M."/>
            <person name="Davies K.M."/>
            <person name="Delmans M."/>
            <person name="Demura T."/>
            <person name="Dierschke T."/>
            <person name="Dolan L."/>
            <person name="Dorantes-Acosta A.E."/>
            <person name="Eklund D.M."/>
            <person name="Florent S.N."/>
            <person name="Flores-Sandoval E."/>
            <person name="Fujiyama A."/>
            <person name="Fukuzawa H."/>
            <person name="Galik B."/>
            <person name="Grimanelli D."/>
            <person name="Grimwood J."/>
            <person name="Grossniklaus U."/>
            <person name="Hamada T."/>
            <person name="Haseloff J."/>
            <person name="Hetherington A.J."/>
            <person name="Higo A."/>
            <person name="Hirakawa Y."/>
            <person name="Hundley H.N."/>
            <person name="Ikeda Y."/>
            <person name="Inoue K."/>
            <person name="Inoue S.I."/>
            <person name="Ishida S."/>
            <person name="Jia Q."/>
            <person name="Kakita M."/>
            <person name="Kanazawa T."/>
            <person name="Kawai Y."/>
            <person name="Kawashima T."/>
            <person name="Kennedy M."/>
            <person name="Kinose K."/>
            <person name="Kinoshita T."/>
            <person name="Kohara Y."/>
            <person name="Koide E."/>
            <person name="Komatsu K."/>
            <person name="Kopischke S."/>
            <person name="Kubo M."/>
            <person name="Kyozuka J."/>
            <person name="Lagercrantz U."/>
            <person name="Lin S.S."/>
            <person name="Lindquist E."/>
            <person name="Lipzen A.M."/>
            <person name="Lu C.W."/>
            <person name="De Luna E."/>
            <person name="Martienssen R.A."/>
            <person name="Minamino N."/>
            <person name="Mizutani M."/>
            <person name="Mizutani M."/>
            <person name="Mochizuki N."/>
            <person name="Monte I."/>
            <person name="Mosher R."/>
            <person name="Nagasaki H."/>
            <person name="Nakagami H."/>
            <person name="Naramoto S."/>
            <person name="Nishitani K."/>
            <person name="Ohtani M."/>
            <person name="Okamoto T."/>
            <person name="Okumura M."/>
            <person name="Phillips J."/>
            <person name="Pollak B."/>
            <person name="Reinders A."/>
            <person name="Rovekamp M."/>
            <person name="Sano R."/>
            <person name="Sawa S."/>
            <person name="Schmid M.W."/>
            <person name="Shirakawa M."/>
            <person name="Solano R."/>
            <person name="Spunde A."/>
            <person name="Suetsugu N."/>
            <person name="Sugano S."/>
            <person name="Sugiyama A."/>
            <person name="Sun R."/>
            <person name="Suzuki Y."/>
            <person name="Takenaka M."/>
            <person name="Takezawa D."/>
            <person name="Tomogane H."/>
            <person name="Tsuzuki M."/>
            <person name="Ueda T."/>
            <person name="Umeda M."/>
            <person name="Ward J.M."/>
            <person name="Watanabe Y."/>
            <person name="Yazaki K."/>
            <person name="Yokoyama R."/>
            <person name="Yoshitake Y."/>
            <person name="Yotsui I."/>
            <person name="Zachgo S."/>
            <person name="Schmutz J."/>
        </authorList>
    </citation>
    <scope>NUCLEOTIDE SEQUENCE [LARGE SCALE GENOMIC DNA]</scope>
    <source>
        <strain evidence="4">Tak-1</strain>
    </source>
</reference>
<sequence length="364" mass="39140">MAGRGRGRPRKVTTSKVVGALDSAPSATGIPACAITPSCPENTEFAEKRCLEPNVANSTEDINIAESRSSSPELPVIANVTSASFPHPARKGTQIANRKPLQVLHQNGATSAVSSHPAVKASDTSGDQDREIAVRQICDAIDEEVANRSNLIRAIASTQLASITSQLKLQLSRLPVHVQNMPLLEFLKSCPNIESKETDDGWIQLKKASPCAVLLRDSKKNLSEILNKARDNAPEEPGSQFKTPGFGPTRTTDHQFQIFTSEDLSWPEYHAKLQALGHLGGFGVSSETNHQPDSALSLKTGLLRGMTPKTVRIPKEGEVLLSVNGSPLGQFGLTPGPHGDKFASGMKPRGARITRSSKKRLRDL</sequence>
<dbReference type="PANTHER" id="PTHR37248:SF1">
    <property type="entry name" value="TRANSLATION INITIATION FACTOR"/>
    <property type="match status" value="1"/>
</dbReference>
<dbReference type="Pfam" id="PF10444">
    <property type="entry name" value="Nbl1_Borealin_N"/>
    <property type="match status" value="1"/>
</dbReference>
<proteinExistence type="predicted"/>
<protein>
    <recommendedName>
        <fullName evidence="2">Borealin N-terminal domain-containing protein</fullName>
    </recommendedName>
</protein>
<evidence type="ECO:0000256" key="1">
    <source>
        <dbReference type="SAM" id="MobiDB-lite"/>
    </source>
</evidence>
<accession>A0A2R6WLR5</accession>
<dbReference type="PANTHER" id="PTHR37248">
    <property type="entry name" value="TRANSLATION INITIATION FACTOR"/>
    <property type="match status" value="1"/>
</dbReference>
<dbReference type="InterPro" id="IPR018851">
    <property type="entry name" value="Borealin_N"/>
</dbReference>
<dbReference type="AlphaFoldDB" id="A0A2R6WLR5"/>